<dbReference type="EMBL" id="JABWGN010000005">
    <property type="protein sequence ID" value="NUW32446.1"/>
    <property type="molecule type" value="Genomic_DNA"/>
</dbReference>
<dbReference type="Proteomes" id="UP000586042">
    <property type="component" value="Unassembled WGS sequence"/>
</dbReference>
<dbReference type="AlphaFoldDB" id="A0A7Y6M3F8"/>
<evidence type="ECO:0000313" key="1">
    <source>
        <dbReference type="EMBL" id="NUW32446.1"/>
    </source>
</evidence>
<reference evidence="1 2" key="1">
    <citation type="submission" date="2020-06" db="EMBL/GenBank/DDBJ databases">
        <title>Nonomuraea sp. SMC257, a novel actinomycete isolated from soil.</title>
        <authorList>
            <person name="Chanama M."/>
        </authorList>
    </citation>
    <scope>NUCLEOTIDE SEQUENCE [LARGE SCALE GENOMIC DNA]</scope>
    <source>
        <strain evidence="1 2">SMC257</strain>
    </source>
</reference>
<name>A0A7Y6M3F8_9ACTN</name>
<sequence>MTIDQAKQAVRDMVWRRLLNAGVVPPDVHGTIPIFDGANVSHGRTVSTRADIGRPRRTNQ</sequence>
<evidence type="ECO:0000313" key="2">
    <source>
        <dbReference type="Proteomes" id="UP000586042"/>
    </source>
</evidence>
<keyword evidence="2" id="KW-1185">Reference proteome</keyword>
<organism evidence="1 2">
    <name type="scientific">Nonomuraea montanisoli</name>
    <dbReference type="NCBI Taxonomy" id="2741721"/>
    <lineage>
        <taxon>Bacteria</taxon>
        <taxon>Bacillati</taxon>
        <taxon>Actinomycetota</taxon>
        <taxon>Actinomycetes</taxon>
        <taxon>Streptosporangiales</taxon>
        <taxon>Streptosporangiaceae</taxon>
        <taxon>Nonomuraea</taxon>
    </lineage>
</organism>
<gene>
    <name evidence="1" type="ORF">HTZ77_13545</name>
</gene>
<accession>A0A7Y6M3F8</accession>
<comment type="caution">
    <text evidence="1">The sequence shown here is derived from an EMBL/GenBank/DDBJ whole genome shotgun (WGS) entry which is preliminary data.</text>
</comment>
<protein>
    <submittedName>
        <fullName evidence="1">Uncharacterized protein</fullName>
    </submittedName>
</protein>
<proteinExistence type="predicted"/>
<dbReference type="RefSeq" id="WP_175589901.1">
    <property type="nucleotide sequence ID" value="NZ_JABWGN010000005.1"/>
</dbReference>